<keyword evidence="2 5" id="KW-0342">GTP-binding</keyword>
<evidence type="ECO:0000259" key="7">
    <source>
        <dbReference type="PROSITE" id="PS51718"/>
    </source>
</evidence>
<evidence type="ECO:0000256" key="3">
    <source>
        <dbReference type="ARBA" id="ARBA00023175"/>
    </source>
</evidence>
<keyword evidence="9" id="KW-1185">Reference proteome</keyword>
<dbReference type="Gene3D" id="1.20.120.1240">
    <property type="entry name" value="Dynamin, middle domain"/>
    <property type="match status" value="1"/>
</dbReference>
<dbReference type="GO" id="GO:0003924">
    <property type="term" value="F:GTPase activity"/>
    <property type="evidence" value="ECO:0007669"/>
    <property type="project" value="InterPro"/>
</dbReference>
<dbReference type="GO" id="GO:0016020">
    <property type="term" value="C:membrane"/>
    <property type="evidence" value="ECO:0007669"/>
    <property type="project" value="TreeGrafter"/>
</dbReference>
<dbReference type="Pfam" id="PF00350">
    <property type="entry name" value="Dynamin_N"/>
    <property type="match status" value="1"/>
</dbReference>
<comment type="caution">
    <text evidence="8">The sequence shown here is derived from an EMBL/GenBank/DDBJ whole genome shotgun (WGS) entry which is preliminary data.</text>
</comment>
<keyword evidence="1 5" id="KW-0547">Nucleotide-binding</keyword>
<dbReference type="FunFam" id="3.40.50.300:FF:000473">
    <property type="entry name" value="Vacuolar sorting-associated 1 protein"/>
    <property type="match status" value="1"/>
</dbReference>
<sequence length="687" mass="75876">MGTAGLGSEIVNVVNKLQDVFTSIGTTGSSIDLPQICVLGSQSSGKSSVLENIVGRDFLPRGTGIVTRRPLVLQLINRPATSSKDQGGVDKSGDKAANPDEWGEFLHLPNQKFYDFNKIRDEIVRDTEAKTGKNAGISSQPINLRVFSPNVLTLTLVDLPGLTKVPVGDQPKDIERQIRDMLLKFISKPSCIILAVTAANTDLANSDGLKMAREVDPEGTRTIGVLTKVDLMDKGTDVVDILAGRVIPLRLGYVPVVNRGQRDIETNKAITVALEHEREFFENHASYKTKAQFCGTPFLARKLNMILMHHIRATLPDIKQRISTNLQKFNAELQTLGGALGEGNSGNIVLSVITEFCSEFRSMIDGNTNDLGVNELSGGARISWVFHQTYSEGVKSIDPFDQVKDGDIRTILYNSSGSSPALFVSTTAFEIIVKQQIRRLDEPSVRACQMVYEELIRILGNLLGKVQAFRRYPALRDRFNAVVVNYFKKSMTPTLKLVSDMVSMQTCYINTTHPDFIGGHQATALITDKLNAAKGPPPPTDPKRAINNNKDLDVDLKKDEGFFSSFFSKGQPKKKGAAAMEAPPPVIRPQGALSDREVMETEVIKTLITSYFNIVKREMIDMVPKAIMLTLVNEAKDNLQRELLQELYKQDVLDELLKESEFVVNRRKEVVSMIQALNKAEEIVAGV</sequence>
<evidence type="ECO:0000256" key="4">
    <source>
        <dbReference type="ARBA" id="ARBA00073589"/>
    </source>
</evidence>
<evidence type="ECO:0000256" key="2">
    <source>
        <dbReference type="ARBA" id="ARBA00023134"/>
    </source>
</evidence>
<dbReference type="GO" id="GO:0008017">
    <property type="term" value="F:microtubule binding"/>
    <property type="evidence" value="ECO:0007669"/>
    <property type="project" value="TreeGrafter"/>
</dbReference>
<dbReference type="OrthoDB" id="5061070at2759"/>
<dbReference type="InterPro" id="IPR030381">
    <property type="entry name" value="G_DYNAMIN_dom"/>
</dbReference>
<keyword evidence="3" id="KW-0505">Motor protein</keyword>
<evidence type="ECO:0000256" key="5">
    <source>
        <dbReference type="RuleBase" id="RU003932"/>
    </source>
</evidence>
<dbReference type="InterPro" id="IPR027417">
    <property type="entry name" value="P-loop_NTPase"/>
</dbReference>
<dbReference type="Pfam" id="PF01031">
    <property type="entry name" value="Dynamin_M"/>
    <property type="match status" value="1"/>
</dbReference>
<comment type="similarity">
    <text evidence="5">Belongs to the TRAFAC class dynamin-like GTPase superfamily. Dynamin/Fzo/YdjA family.</text>
</comment>
<dbReference type="InterPro" id="IPR045063">
    <property type="entry name" value="Dynamin_N"/>
</dbReference>
<gene>
    <name evidence="8" type="ORF">FA13DRAFT_1727728</name>
</gene>
<dbReference type="GO" id="GO:0000266">
    <property type="term" value="P:mitochondrial fission"/>
    <property type="evidence" value="ECO:0007669"/>
    <property type="project" value="TreeGrafter"/>
</dbReference>
<dbReference type="GO" id="GO:0048312">
    <property type="term" value="P:intracellular distribution of mitochondria"/>
    <property type="evidence" value="ECO:0007669"/>
    <property type="project" value="TreeGrafter"/>
</dbReference>
<organism evidence="8 9">
    <name type="scientific">Coprinellus micaceus</name>
    <name type="common">Glistening ink-cap mushroom</name>
    <name type="synonym">Coprinus micaceus</name>
    <dbReference type="NCBI Taxonomy" id="71717"/>
    <lineage>
        <taxon>Eukaryota</taxon>
        <taxon>Fungi</taxon>
        <taxon>Dikarya</taxon>
        <taxon>Basidiomycota</taxon>
        <taxon>Agaricomycotina</taxon>
        <taxon>Agaricomycetes</taxon>
        <taxon>Agaricomycetidae</taxon>
        <taxon>Agaricales</taxon>
        <taxon>Agaricineae</taxon>
        <taxon>Psathyrellaceae</taxon>
        <taxon>Coprinellus</taxon>
    </lineage>
</organism>
<proteinExistence type="inferred from homology"/>
<dbReference type="PROSITE" id="PS51718">
    <property type="entry name" value="G_DYNAMIN_2"/>
    <property type="match status" value="1"/>
</dbReference>
<dbReference type="SMART" id="SM00053">
    <property type="entry name" value="DYNc"/>
    <property type="match status" value="1"/>
</dbReference>
<feature type="domain" description="Dynamin-type G" evidence="7">
    <location>
        <begin position="30"/>
        <end position="316"/>
    </location>
</feature>
<protein>
    <recommendedName>
        <fullName evidence="4">Vacuolar protein sorting-associated protein 1</fullName>
    </recommendedName>
</protein>
<dbReference type="GO" id="GO:0005777">
    <property type="term" value="C:peroxisome"/>
    <property type="evidence" value="ECO:0007669"/>
    <property type="project" value="TreeGrafter"/>
</dbReference>
<dbReference type="InterPro" id="IPR022812">
    <property type="entry name" value="Dynamin"/>
</dbReference>
<evidence type="ECO:0000313" key="9">
    <source>
        <dbReference type="Proteomes" id="UP000298030"/>
    </source>
</evidence>
<reference evidence="8 9" key="1">
    <citation type="journal article" date="2019" name="Nat. Ecol. Evol.">
        <title>Megaphylogeny resolves global patterns of mushroom evolution.</title>
        <authorList>
            <person name="Varga T."/>
            <person name="Krizsan K."/>
            <person name="Foldi C."/>
            <person name="Dima B."/>
            <person name="Sanchez-Garcia M."/>
            <person name="Sanchez-Ramirez S."/>
            <person name="Szollosi G.J."/>
            <person name="Szarkandi J.G."/>
            <person name="Papp V."/>
            <person name="Albert L."/>
            <person name="Andreopoulos W."/>
            <person name="Angelini C."/>
            <person name="Antonin V."/>
            <person name="Barry K.W."/>
            <person name="Bougher N.L."/>
            <person name="Buchanan P."/>
            <person name="Buyck B."/>
            <person name="Bense V."/>
            <person name="Catcheside P."/>
            <person name="Chovatia M."/>
            <person name="Cooper J."/>
            <person name="Damon W."/>
            <person name="Desjardin D."/>
            <person name="Finy P."/>
            <person name="Geml J."/>
            <person name="Haridas S."/>
            <person name="Hughes K."/>
            <person name="Justo A."/>
            <person name="Karasinski D."/>
            <person name="Kautmanova I."/>
            <person name="Kiss B."/>
            <person name="Kocsube S."/>
            <person name="Kotiranta H."/>
            <person name="LaButti K.M."/>
            <person name="Lechner B.E."/>
            <person name="Liimatainen K."/>
            <person name="Lipzen A."/>
            <person name="Lukacs Z."/>
            <person name="Mihaltcheva S."/>
            <person name="Morgado L.N."/>
            <person name="Niskanen T."/>
            <person name="Noordeloos M.E."/>
            <person name="Ohm R.A."/>
            <person name="Ortiz-Santana B."/>
            <person name="Ovrebo C."/>
            <person name="Racz N."/>
            <person name="Riley R."/>
            <person name="Savchenko A."/>
            <person name="Shiryaev A."/>
            <person name="Soop K."/>
            <person name="Spirin V."/>
            <person name="Szebenyi C."/>
            <person name="Tomsovsky M."/>
            <person name="Tulloss R.E."/>
            <person name="Uehling J."/>
            <person name="Grigoriev I.V."/>
            <person name="Vagvolgyi C."/>
            <person name="Papp T."/>
            <person name="Martin F.M."/>
            <person name="Miettinen O."/>
            <person name="Hibbett D.S."/>
            <person name="Nagy L.G."/>
        </authorList>
    </citation>
    <scope>NUCLEOTIDE SEQUENCE [LARGE SCALE GENOMIC DNA]</scope>
    <source>
        <strain evidence="8 9">FP101781</strain>
    </source>
</reference>
<dbReference type="GO" id="GO:0016559">
    <property type="term" value="P:peroxisome fission"/>
    <property type="evidence" value="ECO:0007669"/>
    <property type="project" value="TreeGrafter"/>
</dbReference>
<dbReference type="Pfam" id="PF02212">
    <property type="entry name" value="GED"/>
    <property type="match status" value="1"/>
</dbReference>
<dbReference type="GO" id="GO:0005525">
    <property type="term" value="F:GTP binding"/>
    <property type="evidence" value="ECO:0007669"/>
    <property type="project" value="UniProtKB-KW"/>
</dbReference>
<evidence type="ECO:0000256" key="1">
    <source>
        <dbReference type="ARBA" id="ARBA00022741"/>
    </source>
</evidence>
<dbReference type="InterPro" id="IPR001401">
    <property type="entry name" value="Dynamin_GTPase"/>
</dbReference>
<dbReference type="Proteomes" id="UP000298030">
    <property type="component" value="Unassembled WGS sequence"/>
</dbReference>
<dbReference type="PANTHER" id="PTHR11566:SF220">
    <property type="entry name" value="VACUOLAR PROTEIN SORTING-ASSOCIATED PROTEIN 1"/>
    <property type="match status" value="1"/>
</dbReference>
<dbReference type="InterPro" id="IPR003130">
    <property type="entry name" value="GED"/>
</dbReference>
<dbReference type="Gene3D" id="3.40.50.300">
    <property type="entry name" value="P-loop containing nucleotide triphosphate hydrolases"/>
    <property type="match status" value="1"/>
</dbReference>
<dbReference type="CDD" id="cd08771">
    <property type="entry name" value="DLP_1"/>
    <property type="match status" value="1"/>
</dbReference>
<dbReference type="AlphaFoldDB" id="A0A4Y7TRF5"/>
<dbReference type="InterPro" id="IPR000375">
    <property type="entry name" value="Dynamin_stalk"/>
</dbReference>
<dbReference type="PANTHER" id="PTHR11566">
    <property type="entry name" value="DYNAMIN"/>
    <property type="match status" value="1"/>
</dbReference>
<dbReference type="GO" id="GO:0005874">
    <property type="term" value="C:microtubule"/>
    <property type="evidence" value="ECO:0007669"/>
    <property type="project" value="TreeGrafter"/>
</dbReference>
<dbReference type="InterPro" id="IPR019762">
    <property type="entry name" value="Dynamin_GTPase_CS"/>
</dbReference>
<dbReference type="STRING" id="71717.A0A4Y7TRF5"/>
<evidence type="ECO:0000259" key="6">
    <source>
        <dbReference type="PROSITE" id="PS51388"/>
    </source>
</evidence>
<feature type="domain" description="GED" evidence="6">
    <location>
        <begin position="601"/>
        <end position="687"/>
    </location>
</feature>
<dbReference type="SUPFAM" id="SSF52540">
    <property type="entry name" value="P-loop containing nucleoside triphosphate hydrolases"/>
    <property type="match status" value="1"/>
</dbReference>
<dbReference type="GO" id="GO:0006897">
    <property type="term" value="P:endocytosis"/>
    <property type="evidence" value="ECO:0007669"/>
    <property type="project" value="TreeGrafter"/>
</dbReference>
<dbReference type="SMART" id="SM00302">
    <property type="entry name" value="GED"/>
    <property type="match status" value="1"/>
</dbReference>
<evidence type="ECO:0000313" key="8">
    <source>
        <dbReference type="EMBL" id="TEB36162.1"/>
    </source>
</evidence>
<dbReference type="EMBL" id="QPFP01000006">
    <property type="protein sequence ID" value="TEB36162.1"/>
    <property type="molecule type" value="Genomic_DNA"/>
</dbReference>
<dbReference type="PROSITE" id="PS51388">
    <property type="entry name" value="GED"/>
    <property type="match status" value="1"/>
</dbReference>
<dbReference type="PROSITE" id="PS00410">
    <property type="entry name" value="G_DYNAMIN_1"/>
    <property type="match status" value="1"/>
</dbReference>
<accession>A0A4Y7TRF5</accession>
<dbReference type="PRINTS" id="PR00195">
    <property type="entry name" value="DYNAMIN"/>
</dbReference>
<dbReference type="InterPro" id="IPR020850">
    <property type="entry name" value="GED_dom"/>
</dbReference>
<name>A0A4Y7TRF5_COPMI</name>
<dbReference type="GO" id="GO:0007033">
    <property type="term" value="P:vacuole organization"/>
    <property type="evidence" value="ECO:0007669"/>
    <property type="project" value="UniProtKB-ARBA"/>
</dbReference>